<dbReference type="CDD" id="cd00200">
    <property type="entry name" value="WD40"/>
    <property type="match status" value="2"/>
</dbReference>
<dbReference type="RefSeq" id="WP_206608403.1">
    <property type="nucleotide sequence ID" value="NZ_JBFAUK010000005.1"/>
</dbReference>
<feature type="repeat" description="WD" evidence="3">
    <location>
        <begin position="756"/>
        <end position="782"/>
    </location>
</feature>
<feature type="repeat" description="WD" evidence="3">
    <location>
        <begin position="925"/>
        <end position="957"/>
    </location>
</feature>
<feature type="repeat" description="WD" evidence="3">
    <location>
        <begin position="1029"/>
        <end position="1052"/>
    </location>
</feature>
<comment type="caution">
    <text evidence="6">The sequence shown here is derived from an EMBL/GenBank/DDBJ whole genome shotgun (WGS) entry which is preliminary data.</text>
</comment>
<feature type="region of interest" description="Disordered" evidence="4">
    <location>
        <begin position="1207"/>
        <end position="1228"/>
    </location>
</feature>
<dbReference type="PROSITE" id="PS50082">
    <property type="entry name" value="WD_REPEATS_2"/>
    <property type="match status" value="14"/>
</dbReference>
<dbReference type="InterPro" id="IPR020472">
    <property type="entry name" value="WD40_PAC1"/>
</dbReference>
<proteinExistence type="predicted"/>
<feature type="domain" description="Novel STAND NTPase 1" evidence="5">
    <location>
        <begin position="44"/>
        <end position="432"/>
    </location>
</feature>
<dbReference type="SUPFAM" id="SSF52540">
    <property type="entry name" value="P-loop containing nucleoside triphosphate hydrolases"/>
    <property type="match status" value="1"/>
</dbReference>
<reference evidence="6 7" key="1">
    <citation type="submission" date="2024-06" db="EMBL/GenBank/DDBJ databases">
        <title>The Natural Products Discovery Center: Release of the First 8490 Sequenced Strains for Exploring Actinobacteria Biosynthetic Diversity.</title>
        <authorList>
            <person name="Kalkreuter E."/>
            <person name="Kautsar S.A."/>
            <person name="Yang D."/>
            <person name="Bader C.D."/>
            <person name="Teijaro C.N."/>
            <person name="Fluegel L."/>
            <person name="Davis C.M."/>
            <person name="Simpson J.R."/>
            <person name="Lauterbach L."/>
            <person name="Steele A.D."/>
            <person name="Gui C."/>
            <person name="Meng S."/>
            <person name="Li G."/>
            <person name="Viehrig K."/>
            <person name="Ye F."/>
            <person name="Su P."/>
            <person name="Kiefer A.F."/>
            <person name="Nichols A."/>
            <person name="Cepeda A.J."/>
            <person name="Yan W."/>
            <person name="Fan B."/>
            <person name="Jiang Y."/>
            <person name="Adhikari A."/>
            <person name="Zheng C.-J."/>
            <person name="Schuster L."/>
            <person name="Cowan T.M."/>
            <person name="Smanski M.J."/>
            <person name="Chevrette M.G."/>
            <person name="De Carvalho L.P.S."/>
            <person name="Shen B."/>
        </authorList>
    </citation>
    <scope>NUCLEOTIDE SEQUENCE [LARGE SCALE GENOMIC DNA]</scope>
    <source>
        <strain evidence="6 7">NPDC052347</strain>
    </source>
</reference>
<evidence type="ECO:0000313" key="7">
    <source>
        <dbReference type="Proteomes" id="UP001552594"/>
    </source>
</evidence>
<feature type="repeat" description="WD" evidence="3">
    <location>
        <begin position="795"/>
        <end position="828"/>
    </location>
</feature>
<dbReference type="CDD" id="cd00267">
    <property type="entry name" value="ABC_ATPase"/>
    <property type="match status" value="1"/>
</dbReference>
<keyword evidence="2" id="KW-0677">Repeat</keyword>
<feature type="repeat" description="WD" evidence="3">
    <location>
        <begin position="971"/>
        <end position="1005"/>
    </location>
</feature>
<feature type="repeat" description="WD" evidence="3">
    <location>
        <begin position="704"/>
        <end position="737"/>
    </location>
</feature>
<dbReference type="InterPro" id="IPR049052">
    <property type="entry name" value="nSTAND1"/>
</dbReference>
<sequence length="1228" mass="131520">MAYVRACGGDTGEWEKRWHALAAELAAGHNSEPGPDTETDQDCPYIGLTAFQPEDAARFFGRDKLTGDLVTQARAQRFVAVFGASGSGKSSLLRAGLLPKVRGGRQAGAAGWRTVLFTPGPHPLEECAARLAVLTGGTATALRDDLESEPRALHLTALQALADQPEGSELLVIVDQFEEIFTLCASARERARFVNVLITACQAANSRTRVVIGVRADFYAHCAEYPELVEALREGQFLVGAMTTDELRQVINQPAVQAGCTVEGALLARIIADATGQANALPLVSHALRETWHRRRGNTLTLAGYEAAGGIQHALAHSAEAVHAKLSPHQRRLLRWIFLRLVALGEGTDDTKRRVPRADLDTTHPDTGTVLDTLAQARLVTLDTDTVEITHEALIQAWPRLRGWLNEDRAGLLIHQQLASATAAWEREHHDSGLLYRGGRLAAAREWAERHRGDAQLSSGVSAFLAASTRQERRAVTLRRAAVAVLAMLTVLASATAVIAFKQRATAQAERNSAVSQQILAEADQARGSDPSLAAQLDLAAYRLERTTRASVSLLDSRNFPLSRPLTGHSRPVYGVAFSPDGRTLATGAGDNTIRLWDMRDPSHPRSWGKPLTGHKDWVYWLQFSPDGRTLASASRDHTARLWDIRDPAHPKVWNKPLAGHAAFVFSVAFSPNGRTLATASYDKTVRLWDVADPAHPTALGQPLTGHTDSVASAAFSPDGRTVASAGHDHTIRLWNVTDPVHPTMWRPPLTSPDVVYAVAFSPDSRIMASVGADKTVQLWNVADPAHTIPLGPALTGHTNTLLAVAFSRDGHTLATGGADNTIRLWNLTDPAHPTALGQPLAGHTGLVDWIAFSPDGRTLASASEDATVRVWNLPHTTLTGHAGSVTTVAYSPDGRTLASAGADRTIRLWNARDTAGPTPLGPPITVPNGAVNTVAFSPDSRTIAAVGDDHTLRLWNAADPAHPKQLTAVPTGSTGSAHALAFSPTASLLATDGADHALRLWDIRDPAHPGPVGQPLTAPTIKVVQWASFSPDGNTLASTSDDDKIRLWNVRHPARPQPASVITTGETGGVLWGAYHPTEHILATAAADHTIRLWDIHDPDRPRVLGQPLSGHTGEAVWAGFSPDGRTLASSSQDGTIRLWNTTDPAHATPQGGPLTANHTGIIHTAAFAPDGSTLASAGDDRTIELTGLDPEPAIQRACATTTPLTQQQWQQNVPELPFRPPCTEKH</sequence>
<dbReference type="InterPro" id="IPR036322">
    <property type="entry name" value="WD40_repeat_dom_sf"/>
</dbReference>
<dbReference type="PANTHER" id="PTHR19848">
    <property type="entry name" value="WD40 REPEAT PROTEIN"/>
    <property type="match status" value="1"/>
</dbReference>
<dbReference type="PROSITE" id="PS00678">
    <property type="entry name" value="WD_REPEATS_1"/>
    <property type="match status" value="9"/>
</dbReference>
<feature type="repeat" description="WD" evidence="3">
    <location>
        <begin position="566"/>
        <end position="607"/>
    </location>
</feature>
<feature type="repeat" description="WD" evidence="3">
    <location>
        <begin position="1110"/>
        <end position="1142"/>
    </location>
</feature>
<feature type="repeat" description="WD" evidence="3">
    <location>
        <begin position="1157"/>
        <end position="1187"/>
    </location>
</feature>
<keyword evidence="7" id="KW-1185">Reference proteome</keyword>
<gene>
    <name evidence="6" type="ORF">AB0L16_09270</name>
</gene>
<feature type="repeat" description="WD" evidence="3">
    <location>
        <begin position="1064"/>
        <end position="1105"/>
    </location>
</feature>
<dbReference type="SUPFAM" id="SSF50978">
    <property type="entry name" value="WD40 repeat-like"/>
    <property type="match status" value="2"/>
</dbReference>
<dbReference type="EMBL" id="JBFAUK010000005">
    <property type="protein sequence ID" value="MEV5506653.1"/>
    <property type="molecule type" value="Genomic_DNA"/>
</dbReference>
<dbReference type="PROSITE" id="PS50294">
    <property type="entry name" value="WD_REPEATS_REGION"/>
    <property type="match status" value="12"/>
</dbReference>
<protein>
    <recommendedName>
        <fullName evidence="5">Novel STAND NTPase 1 domain-containing protein</fullName>
    </recommendedName>
</protein>
<evidence type="ECO:0000259" key="5">
    <source>
        <dbReference type="Pfam" id="PF20703"/>
    </source>
</evidence>
<evidence type="ECO:0000313" key="6">
    <source>
        <dbReference type="EMBL" id="MEV5506653.1"/>
    </source>
</evidence>
<feature type="repeat" description="WD" evidence="3">
    <location>
        <begin position="658"/>
        <end position="691"/>
    </location>
</feature>
<accession>A0ABV3JUU3</accession>
<organism evidence="6 7">
    <name type="scientific">Streptomyces orinoci</name>
    <name type="common">Streptoverticillium orinoci</name>
    <dbReference type="NCBI Taxonomy" id="67339"/>
    <lineage>
        <taxon>Bacteria</taxon>
        <taxon>Bacillati</taxon>
        <taxon>Actinomycetota</taxon>
        <taxon>Actinomycetes</taxon>
        <taxon>Kitasatosporales</taxon>
        <taxon>Streptomycetaceae</taxon>
        <taxon>Streptomyces</taxon>
    </lineage>
</organism>
<feature type="repeat" description="WD" evidence="3">
    <location>
        <begin position="841"/>
        <end position="874"/>
    </location>
</feature>
<dbReference type="InterPro" id="IPR015943">
    <property type="entry name" value="WD40/YVTN_repeat-like_dom_sf"/>
</dbReference>
<dbReference type="InterPro" id="IPR019775">
    <property type="entry name" value="WD40_repeat_CS"/>
</dbReference>
<feature type="repeat" description="WD" evidence="3">
    <location>
        <begin position="879"/>
        <end position="911"/>
    </location>
</feature>
<dbReference type="InterPro" id="IPR001680">
    <property type="entry name" value="WD40_rpt"/>
</dbReference>
<name>A0ABV3JUU3_STRON</name>
<dbReference type="Gene3D" id="2.130.10.10">
    <property type="entry name" value="YVTN repeat-like/Quinoprotein amine dehydrogenase"/>
    <property type="match status" value="7"/>
</dbReference>
<evidence type="ECO:0000256" key="3">
    <source>
        <dbReference type="PROSITE-ProRule" id="PRU00221"/>
    </source>
</evidence>
<dbReference type="SMART" id="SM00320">
    <property type="entry name" value="WD40"/>
    <property type="match status" value="14"/>
</dbReference>
<dbReference type="Proteomes" id="UP001552594">
    <property type="component" value="Unassembled WGS sequence"/>
</dbReference>
<dbReference type="PRINTS" id="PR00320">
    <property type="entry name" value="GPROTEINBRPT"/>
</dbReference>
<keyword evidence="1 3" id="KW-0853">WD repeat</keyword>
<evidence type="ECO:0000256" key="1">
    <source>
        <dbReference type="ARBA" id="ARBA00022574"/>
    </source>
</evidence>
<dbReference type="PANTHER" id="PTHR19848:SF8">
    <property type="entry name" value="F-BOX AND WD REPEAT DOMAIN CONTAINING 7"/>
    <property type="match status" value="1"/>
</dbReference>
<dbReference type="Pfam" id="PF20703">
    <property type="entry name" value="nSTAND1"/>
    <property type="match status" value="1"/>
</dbReference>
<dbReference type="InterPro" id="IPR027417">
    <property type="entry name" value="P-loop_NTPase"/>
</dbReference>
<evidence type="ECO:0000256" key="4">
    <source>
        <dbReference type="SAM" id="MobiDB-lite"/>
    </source>
</evidence>
<evidence type="ECO:0000256" key="2">
    <source>
        <dbReference type="ARBA" id="ARBA00022737"/>
    </source>
</evidence>
<dbReference type="Pfam" id="PF00400">
    <property type="entry name" value="WD40"/>
    <property type="match status" value="14"/>
</dbReference>
<feature type="repeat" description="WD" evidence="3">
    <location>
        <begin position="612"/>
        <end position="653"/>
    </location>
</feature>